<accession>A0A835PM91</accession>
<gene>
    <name evidence="2" type="ORF">HPP92_024093</name>
</gene>
<keyword evidence="3" id="KW-1185">Reference proteome</keyword>
<feature type="region of interest" description="Disordered" evidence="1">
    <location>
        <begin position="38"/>
        <end position="61"/>
    </location>
</feature>
<dbReference type="EMBL" id="JADCNL010000013">
    <property type="protein sequence ID" value="KAG0454801.1"/>
    <property type="molecule type" value="Genomic_DNA"/>
</dbReference>
<reference evidence="2 3" key="1">
    <citation type="journal article" date="2020" name="Nat. Food">
        <title>A phased Vanilla planifolia genome enables genetic improvement of flavour and production.</title>
        <authorList>
            <person name="Hasing T."/>
            <person name="Tang H."/>
            <person name="Brym M."/>
            <person name="Khazi F."/>
            <person name="Huang T."/>
            <person name="Chambers A.H."/>
        </authorList>
    </citation>
    <scope>NUCLEOTIDE SEQUENCE [LARGE SCALE GENOMIC DNA]</scope>
    <source>
        <tissue evidence="2">Leaf</tissue>
    </source>
</reference>
<evidence type="ECO:0000313" key="3">
    <source>
        <dbReference type="Proteomes" id="UP000636800"/>
    </source>
</evidence>
<comment type="caution">
    <text evidence="2">The sequence shown here is derived from an EMBL/GenBank/DDBJ whole genome shotgun (WGS) entry which is preliminary data.</text>
</comment>
<evidence type="ECO:0000256" key="1">
    <source>
        <dbReference type="SAM" id="MobiDB-lite"/>
    </source>
</evidence>
<name>A0A835PM91_VANPL</name>
<sequence length="61" mass="6925">MANEKNLLKEMIPYEQIIQTMSTFLSTKWNLHVKEGGGSDVWARPSFSPSHDIRGPRGAHE</sequence>
<evidence type="ECO:0000313" key="2">
    <source>
        <dbReference type="EMBL" id="KAG0454801.1"/>
    </source>
</evidence>
<feature type="compositionally biased region" description="Basic and acidic residues" evidence="1">
    <location>
        <begin position="51"/>
        <end position="61"/>
    </location>
</feature>
<proteinExistence type="predicted"/>
<organism evidence="2 3">
    <name type="scientific">Vanilla planifolia</name>
    <name type="common">Vanilla</name>
    <dbReference type="NCBI Taxonomy" id="51239"/>
    <lineage>
        <taxon>Eukaryota</taxon>
        <taxon>Viridiplantae</taxon>
        <taxon>Streptophyta</taxon>
        <taxon>Embryophyta</taxon>
        <taxon>Tracheophyta</taxon>
        <taxon>Spermatophyta</taxon>
        <taxon>Magnoliopsida</taxon>
        <taxon>Liliopsida</taxon>
        <taxon>Asparagales</taxon>
        <taxon>Orchidaceae</taxon>
        <taxon>Vanilloideae</taxon>
        <taxon>Vanilleae</taxon>
        <taxon>Vanilla</taxon>
    </lineage>
</organism>
<protein>
    <submittedName>
        <fullName evidence="2">Uncharacterized protein</fullName>
    </submittedName>
</protein>
<dbReference type="AlphaFoldDB" id="A0A835PM91"/>
<dbReference type="Proteomes" id="UP000636800">
    <property type="component" value="Chromosome 13"/>
</dbReference>
<dbReference type="OrthoDB" id="550575at2759"/>